<dbReference type="GO" id="GO:0009425">
    <property type="term" value="C:bacterial-type flagellum basal body"/>
    <property type="evidence" value="ECO:0007669"/>
    <property type="project" value="UniProtKB-SubCell"/>
</dbReference>
<keyword evidence="8" id="KW-0282">Flagellum</keyword>
<dbReference type="RefSeq" id="WP_023295289.1">
    <property type="nucleotide sequence ID" value="NZ_BEEI01000062.1"/>
</dbReference>
<dbReference type="GO" id="GO:0005886">
    <property type="term" value="C:plasma membrane"/>
    <property type="evidence" value="ECO:0007669"/>
    <property type="project" value="UniProtKB-SubCell"/>
</dbReference>
<keyword evidence="8" id="KW-0969">Cilium</keyword>
<dbReference type="NCBIfam" id="TIGR03500">
    <property type="entry name" value="FliO_TIGR"/>
    <property type="match status" value="1"/>
</dbReference>
<dbReference type="Proteomes" id="UP001182277">
    <property type="component" value="Unassembled WGS sequence"/>
</dbReference>
<keyword evidence="5 7" id="KW-0975">Bacterial flagellum</keyword>
<gene>
    <name evidence="8" type="primary">fliO</name>
    <name evidence="8" type="ORF">PTZ61_08095</name>
</gene>
<reference evidence="8" key="1">
    <citation type="submission" date="2023-02" db="EMBL/GenBank/DDBJ databases">
        <title>NDM-1 &amp; ACT-7 co producing ST 133 Enterobacter.</title>
        <authorList>
            <person name="Halder G."/>
            <person name="Chaudhuri B."/>
            <person name="Dutta S."/>
        </authorList>
    </citation>
    <scope>NUCLEOTIDE SEQUENCE</scope>
    <source>
        <strain evidence="8">PEER 323</strain>
    </source>
</reference>
<sequence length="131" mass="13848">MNAAQPPFAAGSTNVLSGGAIALSVIGTLMLIIMLMVLLAWIARRSGLARCTRESPAAVSLVASKPLGSRERLVVVDVGEQRLVLGVTPTHISCLTVQVRPEVPEQATPSAAFPAMLDNFLHKYRSGGEQK</sequence>
<comment type="similarity">
    <text evidence="6 7">Belongs to the FliO/MopB family.</text>
</comment>
<dbReference type="EMBL" id="JARDRS010000003">
    <property type="protein sequence ID" value="MDS0018654.1"/>
    <property type="molecule type" value="Genomic_DNA"/>
</dbReference>
<accession>A0AAE4J2V0</accession>
<evidence type="ECO:0000256" key="1">
    <source>
        <dbReference type="ARBA" id="ARBA00022475"/>
    </source>
</evidence>
<dbReference type="Pfam" id="PF04347">
    <property type="entry name" value="FliO"/>
    <property type="match status" value="1"/>
</dbReference>
<organism evidence="8 9">
    <name type="scientific">Enterobacter hormaechei subsp. steigerwaltii</name>
    <dbReference type="NCBI Taxonomy" id="299766"/>
    <lineage>
        <taxon>Bacteria</taxon>
        <taxon>Pseudomonadati</taxon>
        <taxon>Pseudomonadota</taxon>
        <taxon>Gammaproteobacteria</taxon>
        <taxon>Enterobacterales</taxon>
        <taxon>Enterobacteriaceae</taxon>
        <taxon>Enterobacter</taxon>
        <taxon>Enterobacter cloacae complex</taxon>
    </lineage>
</organism>
<comment type="subcellular location">
    <subcellularLocation>
        <location evidence="7">Cell membrane</location>
    </subcellularLocation>
    <subcellularLocation>
        <location evidence="7">Bacterial flagellum basal body</location>
    </subcellularLocation>
</comment>
<evidence type="ECO:0000256" key="6">
    <source>
        <dbReference type="ARBA" id="ARBA00037937"/>
    </source>
</evidence>
<proteinExistence type="inferred from homology"/>
<evidence type="ECO:0000256" key="5">
    <source>
        <dbReference type="ARBA" id="ARBA00023143"/>
    </source>
</evidence>
<keyword evidence="2 7" id="KW-0812">Transmembrane</keyword>
<dbReference type="GO" id="GO:0044781">
    <property type="term" value="P:bacterial-type flagellum organization"/>
    <property type="evidence" value="ECO:0007669"/>
    <property type="project" value="UniProtKB-UniRule"/>
</dbReference>
<comment type="caution">
    <text evidence="8">The sequence shown here is derived from an EMBL/GenBank/DDBJ whole genome shotgun (WGS) entry which is preliminary data.</text>
</comment>
<evidence type="ECO:0000256" key="4">
    <source>
        <dbReference type="ARBA" id="ARBA00023136"/>
    </source>
</evidence>
<dbReference type="InterPro" id="IPR022781">
    <property type="entry name" value="Flagellar_biosynth_FliO"/>
</dbReference>
<dbReference type="InterPro" id="IPR052205">
    <property type="entry name" value="FliO/MopB"/>
</dbReference>
<evidence type="ECO:0000313" key="9">
    <source>
        <dbReference type="Proteomes" id="UP001182277"/>
    </source>
</evidence>
<dbReference type="PANTHER" id="PTHR38766:SF1">
    <property type="entry name" value="FLAGELLAR PROTEIN FLIO"/>
    <property type="match status" value="1"/>
</dbReference>
<dbReference type="PANTHER" id="PTHR38766">
    <property type="entry name" value="FLAGELLAR PROTEIN FLIO"/>
    <property type="match status" value="1"/>
</dbReference>
<protein>
    <recommendedName>
        <fullName evidence="7">Flagellar protein</fullName>
    </recommendedName>
</protein>
<keyword evidence="4 7" id="KW-0472">Membrane</keyword>
<dbReference type="AlphaFoldDB" id="A0AAE4J2V0"/>
<evidence type="ECO:0000256" key="2">
    <source>
        <dbReference type="ARBA" id="ARBA00022692"/>
    </source>
</evidence>
<name>A0AAE4J2V0_9ENTR</name>
<feature type="transmembrane region" description="Helical" evidence="7">
    <location>
        <begin position="20"/>
        <end position="43"/>
    </location>
</feature>
<keyword evidence="3 7" id="KW-1133">Transmembrane helix</keyword>
<evidence type="ECO:0000256" key="3">
    <source>
        <dbReference type="ARBA" id="ARBA00022989"/>
    </source>
</evidence>
<evidence type="ECO:0000313" key="8">
    <source>
        <dbReference type="EMBL" id="MDS0018654.1"/>
    </source>
</evidence>
<evidence type="ECO:0000256" key="7">
    <source>
        <dbReference type="RuleBase" id="RU362064"/>
    </source>
</evidence>
<keyword evidence="1 7" id="KW-1003">Cell membrane</keyword>
<keyword evidence="8" id="KW-0966">Cell projection</keyword>